<reference evidence="3 4" key="1">
    <citation type="journal article" date="2019" name="Int. J. Syst. Evol. Microbiol.">
        <title>The Global Catalogue of Microorganisms (GCM) 10K type strain sequencing project: providing services to taxonomists for standard genome sequencing and annotation.</title>
        <authorList>
            <consortium name="The Broad Institute Genomics Platform"/>
            <consortium name="The Broad Institute Genome Sequencing Center for Infectious Disease"/>
            <person name="Wu L."/>
            <person name="Ma J."/>
        </authorList>
    </citation>
    <scope>NUCLEOTIDE SEQUENCE [LARGE SCALE GENOMIC DNA]</scope>
    <source>
        <strain evidence="3 4">JCM 14368</strain>
    </source>
</reference>
<dbReference type="EMBL" id="BAAADB010000003">
    <property type="protein sequence ID" value="GAA0499581.1"/>
    <property type="molecule type" value="Genomic_DNA"/>
</dbReference>
<name>A0ABN1BL53_9DEIO</name>
<dbReference type="InterPro" id="IPR051534">
    <property type="entry name" value="CBASS_pafABC_assoc_protein"/>
</dbReference>
<keyword evidence="4" id="KW-1185">Reference proteome</keyword>
<protein>
    <recommendedName>
        <fullName evidence="5">WYL domain-containing protein</fullName>
    </recommendedName>
</protein>
<comment type="caution">
    <text evidence="3">The sequence shown here is derived from an EMBL/GenBank/DDBJ whole genome shotgun (WGS) entry which is preliminary data.</text>
</comment>
<feature type="domain" description="WYL" evidence="1">
    <location>
        <begin position="141"/>
        <end position="209"/>
    </location>
</feature>
<evidence type="ECO:0000313" key="3">
    <source>
        <dbReference type="EMBL" id="GAA0499581.1"/>
    </source>
</evidence>
<feature type="domain" description="WCX" evidence="2">
    <location>
        <begin position="241"/>
        <end position="321"/>
    </location>
</feature>
<dbReference type="InterPro" id="IPR026881">
    <property type="entry name" value="WYL_dom"/>
</dbReference>
<dbReference type="RefSeq" id="WP_343755386.1">
    <property type="nucleotide sequence ID" value="NZ_BAAADB010000003.1"/>
</dbReference>
<accession>A0ABN1BL53</accession>
<evidence type="ECO:0000259" key="1">
    <source>
        <dbReference type="Pfam" id="PF13280"/>
    </source>
</evidence>
<dbReference type="Pfam" id="PF25583">
    <property type="entry name" value="WCX"/>
    <property type="match status" value="1"/>
</dbReference>
<dbReference type="Pfam" id="PF13280">
    <property type="entry name" value="WYL"/>
    <property type="match status" value="1"/>
</dbReference>
<sequence length="338" mass="36176">MTPDEPTERVQSPVQRLFLLARLLRARPHTIAELAAATGQSLAVTARDLRQLERLEPDLHVQPGPPQGYVIGAPELDDAARLTLLRGLDALAARGSEPAATLAPLRATLAAALPAHVRAALPAQARPVQARTARPSALEHALTLVTQAWLACRPIRFQEWQPGTRRAARLHPLRIEAHPVSGDLLVVGRDPDHAGEVRTYRLGRMLHVTLDPDTFTPDLLDPAQTPALPSTPLPAEEAGSVTVTLRFTGEAKFRVLEGGHACLGEPSINPDGSVDAPLLTPLDAGGTARGVLPWLLSWGPQVQVLGPDGVRAGWQRLTREAAEVAAQPPTRFVRHGAA</sequence>
<evidence type="ECO:0000259" key="2">
    <source>
        <dbReference type="Pfam" id="PF25583"/>
    </source>
</evidence>
<dbReference type="Proteomes" id="UP001500191">
    <property type="component" value="Unassembled WGS sequence"/>
</dbReference>
<evidence type="ECO:0000313" key="4">
    <source>
        <dbReference type="Proteomes" id="UP001500191"/>
    </source>
</evidence>
<evidence type="ECO:0008006" key="5">
    <source>
        <dbReference type="Google" id="ProtNLM"/>
    </source>
</evidence>
<gene>
    <name evidence="3" type="ORF">GCM10008937_03560</name>
</gene>
<dbReference type="PANTHER" id="PTHR34580">
    <property type="match status" value="1"/>
</dbReference>
<dbReference type="InterPro" id="IPR057727">
    <property type="entry name" value="WCX_dom"/>
</dbReference>
<organism evidence="3 4">
    <name type="scientific">Deinococcus depolymerans</name>
    <dbReference type="NCBI Taxonomy" id="392408"/>
    <lineage>
        <taxon>Bacteria</taxon>
        <taxon>Thermotogati</taxon>
        <taxon>Deinococcota</taxon>
        <taxon>Deinococci</taxon>
        <taxon>Deinococcales</taxon>
        <taxon>Deinococcaceae</taxon>
        <taxon>Deinococcus</taxon>
    </lineage>
</organism>
<dbReference type="PANTHER" id="PTHR34580:SF1">
    <property type="entry name" value="PROTEIN PAFC"/>
    <property type="match status" value="1"/>
</dbReference>
<proteinExistence type="predicted"/>